<organism evidence="2 3">
    <name type="scientific">Thalassiosira oceanica</name>
    <name type="common">Marine diatom</name>
    <dbReference type="NCBI Taxonomy" id="159749"/>
    <lineage>
        <taxon>Eukaryota</taxon>
        <taxon>Sar</taxon>
        <taxon>Stramenopiles</taxon>
        <taxon>Ochrophyta</taxon>
        <taxon>Bacillariophyta</taxon>
        <taxon>Coscinodiscophyceae</taxon>
        <taxon>Thalassiosirophycidae</taxon>
        <taxon>Thalassiosirales</taxon>
        <taxon>Thalassiosiraceae</taxon>
        <taxon>Thalassiosira</taxon>
    </lineage>
</organism>
<feature type="region of interest" description="Disordered" evidence="1">
    <location>
        <begin position="1"/>
        <end position="21"/>
    </location>
</feature>
<proteinExistence type="predicted"/>
<evidence type="ECO:0000313" key="2">
    <source>
        <dbReference type="EMBL" id="EJK54137.1"/>
    </source>
</evidence>
<evidence type="ECO:0000313" key="3">
    <source>
        <dbReference type="Proteomes" id="UP000266841"/>
    </source>
</evidence>
<accession>K0S5I8</accession>
<reference evidence="2 3" key="1">
    <citation type="journal article" date="2012" name="Genome Biol.">
        <title>Genome and low-iron response of an oceanic diatom adapted to chronic iron limitation.</title>
        <authorList>
            <person name="Lommer M."/>
            <person name="Specht M."/>
            <person name="Roy A.S."/>
            <person name="Kraemer L."/>
            <person name="Andreson R."/>
            <person name="Gutowska M.A."/>
            <person name="Wolf J."/>
            <person name="Bergner S.V."/>
            <person name="Schilhabel M.B."/>
            <person name="Klostermeier U.C."/>
            <person name="Beiko R.G."/>
            <person name="Rosenstiel P."/>
            <person name="Hippler M."/>
            <person name="Laroche J."/>
        </authorList>
    </citation>
    <scope>NUCLEOTIDE SEQUENCE [LARGE SCALE GENOMIC DNA]</scope>
    <source>
        <strain evidence="2 3">CCMP1005</strain>
    </source>
</reference>
<dbReference type="EMBL" id="AGNL01036306">
    <property type="protein sequence ID" value="EJK54137.1"/>
    <property type="molecule type" value="Genomic_DNA"/>
</dbReference>
<gene>
    <name evidence="2" type="ORF">THAOC_26300</name>
</gene>
<protein>
    <submittedName>
        <fullName evidence="2">Uncharacterized protein</fullName>
    </submittedName>
</protein>
<sequence>MTDMIASRATDGPTDRPTESLNSVAAVSTEDINNNQEGAWFPTRLIVTHSLMIRDSRGWLPTESEAPSSPGILVRGSNLHLRRQWRMADVDDLVTVRLGLWQWTQWTGRLLSTAIGERIQRAQKVAFVPDFAVFGFRRRRWPAKVTRDSRKTARDWVTSTSDIGAD</sequence>
<dbReference type="Proteomes" id="UP000266841">
    <property type="component" value="Unassembled WGS sequence"/>
</dbReference>
<keyword evidence="3" id="KW-1185">Reference proteome</keyword>
<evidence type="ECO:0000256" key="1">
    <source>
        <dbReference type="SAM" id="MobiDB-lite"/>
    </source>
</evidence>
<dbReference type="AlphaFoldDB" id="K0S5I8"/>
<name>K0S5I8_THAOC</name>
<comment type="caution">
    <text evidence="2">The sequence shown here is derived from an EMBL/GenBank/DDBJ whole genome shotgun (WGS) entry which is preliminary data.</text>
</comment>